<keyword evidence="1" id="KW-0378">Hydrolase</keyword>
<dbReference type="EMBL" id="UINC01017439">
    <property type="protein sequence ID" value="SVA72294.1"/>
    <property type="molecule type" value="Genomic_DNA"/>
</dbReference>
<dbReference type="GO" id="GO:0016787">
    <property type="term" value="F:hydrolase activity"/>
    <property type="evidence" value="ECO:0007669"/>
    <property type="project" value="UniProtKB-KW"/>
</dbReference>
<proteinExistence type="predicted"/>
<dbReference type="InterPro" id="IPR013658">
    <property type="entry name" value="SGL"/>
</dbReference>
<dbReference type="PANTHER" id="PTHR47572">
    <property type="entry name" value="LIPOPROTEIN-RELATED"/>
    <property type="match status" value="1"/>
</dbReference>
<reference evidence="3" key="1">
    <citation type="submission" date="2018-05" db="EMBL/GenBank/DDBJ databases">
        <authorList>
            <person name="Lanie J.A."/>
            <person name="Ng W.-L."/>
            <person name="Kazmierczak K.M."/>
            <person name="Andrzejewski T.M."/>
            <person name="Davidsen T.M."/>
            <person name="Wayne K.J."/>
            <person name="Tettelin H."/>
            <person name="Glass J.I."/>
            <person name="Rusch D."/>
            <person name="Podicherti R."/>
            <person name="Tsui H.-C.T."/>
            <person name="Winkler M.E."/>
        </authorList>
    </citation>
    <scope>NUCLEOTIDE SEQUENCE</scope>
</reference>
<protein>
    <recommendedName>
        <fullName evidence="2">SMP-30/Gluconolactonase/LRE-like region domain-containing protein</fullName>
    </recommendedName>
</protein>
<accession>A0A381Y5K7</accession>
<dbReference type="Gene3D" id="2.120.10.30">
    <property type="entry name" value="TolB, C-terminal domain"/>
    <property type="match status" value="1"/>
</dbReference>
<name>A0A381Y5K7_9ZZZZ</name>
<evidence type="ECO:0000256" key="1">
    <source>
        <dbReference type="ARBA" id="ARBA00022801"/>
    </source>
</evidence>
<dbReference type="Pfam" id="PF08450">
    <property type="entry name" value="SGL"/>
    <property type="match status" value="1"/>
</dbReference>
<dbReference type="InterPro" id="IPR051262">
    <property type="entry name" value="SMP-30/CGR1_Lactonase"/>
</dbReference>
<dbReference type="AlphaFoldDB" id="A0A381Y5K7"/>
<gene>
    <name evidence="3" type="ORF">METZ01_LOCUS125148</name>
</gene>
<dbReference type="PANTHER" id="PTHR47572:SF4">
    <property type="entry name" value="LACTONASE DRP35"/>
    <property type="match status" value="1"/>
</dbReference>
<evidence type="ECO:0000313" key="3">
    <source>
        <dbReference type="EMBL" id="SVA72294.1"/>
    </source>
</evidence>
<dbReference type="SUPFAM" id="SSF63829">
    <property type="entry name" value="Calcium-dependent phosphotriesterase"/>
    <property type="match status" value="1"/>
</dbReference>
<dbReference type="InterPro" id="IPR011042">
    <property type="entry name" value="6-blade_b-propeller_TolB-like"/>
</dbReference>
<feature type="domain" description="SMP-30/Gluconolactonase/LRE-like region" evidence="2">
    <location>
        <begin position="68"/>
        <end position="335"/>
    </location>
</feature>
<organism evidence="3">
    <name type="scientific">marine metagenome</name>
    <dbReference type="NCBI Taxonomy" id="408172"/>
    <lineage>
        <taxon>unclassified sequences</taxon>
        <taxon>metagenomes</taxon>
        <taxon>ecological metagenomes</taxon>
    </lineage>
</organism>
<evidence type="ECO:0000259" key="2">
    <source>
        <dbReference type="Pfam" id="PF08450"/>
    </source>
</evidence>
<sequence length="351" mass="38079">MLNGLLSDYLKMKQFFTALLLICLHGTVAGQNTTNFAHIGRVDRFDSALDELIAKDAKIEVLCGGFDWSEGPVWVPQENNKFGGYVLFSDIPHNAVMKWQEGVGASMFMKPAGYTGVADYGREPGSNGLALDAQGQLVMCEHGDRRISVVTKGGGKLTLADRWNGKRLNSPNDLAIRSNGDIFFTDPIYGLPKRAEDPMREIDFCGVYRLQKDGIVTVQYKGMSRPNGIGFSPDEKTLYVANSDGSDPVWRAFPVQTDGNLGEPRAFFDSSKDNRVPRSGGDGLKVDAKGNVFATGAGGVLVLSPKGKLLGRLVTGESIANIAWGNDGSVLYLTSDMYLCRIQTKTKGTGF</sequence>